<dbReference type="EMBL" id="JAGRRH010000012">
    <property type="protein sequence ID" value="KAG7362150.1"/>
    <property type="molecule type" value="Genomic_DNA"/>
</dbReference>
<dbReference type="OrthoDB" id="56114at2759"/>
<feature type="region of interest" description="Disordered" evidence="1">
    <location>
        <begin position="243"/>
        <end position="273"/>
    </location>
</feature>
<feature type="compositionally biased region" description="Acidic residues" evidence="1">
    <location>
        <begin position="107"/>
        <end position="122"/>
    </location>
</feature>
<reference evidence="2" key="1">
    <citation type="journal article" date="2021" name="Sci. Rep.">
        <title>Diploid genomic architecture of Nitzschia inconspicua, an elite biomass production diatom.</title>
        <authorList>
            <person name="Oliver A."/>
            <person name="Podell S."/>
            <person name="Pinowska A."/>
            <person name="Traller J.C."/>
            <person name="Smith S.R."/>
            <person name="McClure R."/>
            <person name="Beliaev A."/>
            <person name="Bohutskyi P."/>
            <person name="Hill E.A."/>
            <person name="Rabines A."/>
            <person name="Zheng H."/>
            <person name="Allen L.Z."/>
            <person name="Kuo A."/>
            <person name="Grigoriev I.V."/>
            <person name="Allen A.E."/>
            <person name="Hazlebeck D."/>
            <person name="Allen E.E."/>
        </authorList>
    </citation>
    <scope>NUCLEOTIDE SEQUENCE</scope>
    <source>
        <strain evidence="2">Hildebrandi</strain>
    </source>
</reference>
<organism evidence="2 4">
    <name type="scientific">Nitzschia inconspicua</name>
    <dbReference type="NCBI Taxonomy" id="303405"/>
    <lineage>
        <taxon>Eukaryota</taxon>
        <taxon>Sar</taxon>
        <taxon>Stramenopiles</taxon>
        <taxon>Ochrophyta</taxon>
        <taxon>Bacillariophyta</taxon>
        <taxon>Bacillariophyceae</taxon>
        <taxon>Bacillariophycidae</taxon>
        <taxon>Bacillariales</taxon>
        <taxon>Bacillariaceae</taxon>
        <taxon>Nitzschia</taxon>
    </lineage>
</organism>
<feature type="region of interest" description="Disordered" evidence="1">
    <location>
        <begin position="815"/>
        <end position="844"/>
    </location>
</feature>
<dbReference type="Proteomes" id="UP000693970">
    <property type="component" value="Unassembled WGS sequence"/>
</dbReference>
<dbReference type="InterPro" id="IPR019734">
    <property type="entry name" value="TPR_rpt"/>
</dbReference>
<keyword evidence="4" id="KW-1185">Reference proteome</keyword>
<dbReference type="EMBL" id="JAGRRH010000041">
    <property type="protein sequence ID" value="KAG7339086.1"/>
    <property type="molecule type" value="Genomic_DNA"/>
</dbReference>
<name>A0A9K3PA02_9STRA</name>
<evidence type="ECO:0000313" key="3">
    <source>
        <dbReference type="EMBL" id="KAG7362150.1"/>
    </source>
</evidence>
<feature type="compositionally biased region" description="Low complexity" evidence="1">
    <location>
        <begin position="251"/>
        <end position="270"/>
    </location>
</feature>
<evidence type="ECO:0000313" key="4">
    <source>
        <dbReference type="Proteomes" id="UP000693970"/>
    </source>
</evidence>
<sequence length="844" mass="95388">MTIDKQLDCQPTDNGDIVCSFRIVSSQLDNPPADDHTDDHTDDAIKQFLTTCVDDVCMYTHVTVRKTKPIIKKEIHNNNNNRNNHNHNNWNENKNKRKTKEQRNDEHDDDDDDDEEDDDDDNDIRPVTHQQHQQNNEQNESVLHIGSASYHPPYHNYGSKVQAVLKRYPKYDNHKIKDDDDDDDNMTEDQPWATFFIQLGNAHLIDVQRETTTTTTSSSTSTLYHAELARNAYQQALIELEIQQQKHQEQPENINTNTQQQQQQQQQLQHQEQDSSIFPNIVMELTATVHFQLGEAYSITDTEQAKLHQETALELYRQLRRDYSDLLQRKKNTTTTNSQSSTTTTTTTTTTGNTLQIQLRLAAMDKSYADTCTKLGMSIHNRAVETSNQSQMNVMVNGLNAAGTGTDGGAGTASINLQDGLGAGFASFGNDFFVEDNNMMSIESLLQMMQQMNNPQTQMELEEQLQHAADYLDEAILIYEQHLVVPHGSSGSSSNHNHNNNYNYNSHHDDWYLGQAMAYQQAATIATTQNQLVRAQPFLQKALDVYLQKVLPKLSASDSVSDTGVVTAIGNLYVSLANTHLQLGQYDLAKTTYSASMDWHRNHRRIPTATFAAYDDTSTLEETLTLYRHQLEEYRRLLNGDGMYYMPQDDTYEGDLLSAMGSLYLNQGGGGSGEEEGDDDEALQRGMDLLQQALELYNKAGGNTSRSSKKTKRSMADTQLNLAMAYFRKRDFDKSIQIHFAALDIYRELYGDGTNPLTRGLEDVEELLQQAGMGDYAEQLKGWIQGSGDSDNGKPSVTVDLEKFQQSSQLRQNVTVEAIPVNRDQNEESTESTEQNTIVKEGEL</sequence>
<dbReference type="SMART" id="SM00028">
    <property type="entry name" value="TPR"/>
    <property type="match status" value="3"/>
</dbReference>
<gene>
    <name evidence="2" type="ORF">IV203_017663</name>
    <name evidence="3" type="ORF">IV203_025816</name>
</gene>
<comment type="caution">
    <text evidence="2">The sequence shown here is derived from an EMBL/GenBank/DDBJ whole genome shotgun (WGS) entry which is preliminary data.</text>
</comment>
<feature type="region of interest" description="Disordered" evidence="1">
    <location>
        <begin position="327"/>
        <end position="350"/>
    </location>
</feature>
<protein>
    <submittedName>
        <fullName evidence="2 3">Tetratricopeptide repeat protein</fullName>
    </submittedName>
</protein>
<proteinExistence type="predicted"/>
<reference evidence="2" key="2">
    <citation type="submission" date="2021-04" db="EMBL/GenBank/DDBJ databases">
        <authorList>
            <person name="Podell S."/>
        </authorList>
    </citation>
    <scope>NUCLEOTIDE SEQUENCE</scope>
    <source>
        <strain evidence="2">Hildebrandi</strain>
    </source>
</reference>
<feature type="compositionally biased region" description="Low complexity" evidence="1">
    <location>
        <begin position="129"/>
        <end position="139"/>
    </location>
</feature>
<evidence type="ECO:0000256" key="1">
    <source>
        <dbReference type="SAM" id="MobiDB-lite"/>
    </source>
</evidence>
<accession>A0A9K3PA02</accession>
<evidence type="ECO:0000313" key="2">
    <source>
        <dbReference type="EMBL" id="KAG7339086.1"/>
    </source>
</evidence>
<feature type="compositionally biased region" description="Low complexity" evidence="1">
    <location>
        <begin position="333"/>
        <end position="350"/>
    </location>
</feature>
<feature type="compositionally biased region" description="Low complexity" evidence="1">
    <location>
        <begin position="77"/>
        <end position="92"/>
    </location>
</feature>
<dbReference type="AlphaFoldDB" id="A0A9K3PA02"/>
<feature type="region of interest" description="Disordered" evidence="1">
    <location>
        <begin position="71"/>
        <end position="139"/>
    </location>
</feature>